<evidence type="ECO:0000259" key="4">
    <source>
        <dbReference type="PROSITE" id="PS01124"/>
    </source>
</evidence>
<proteinExistence type="predicted"/>
<dbReference type="AlphaFoldDB" id="W6TBI6"/>
<evidence type="ECO:0000313" key="5">
    <source>
        <dbReference type="EMBL" id="ETY72705.1"/>
    </source>
</evidence>
<dbReference type="InterPro" id="IPR018062">
    <property type="entry name" value="HTH_AraC-typ_CS"/>
</dbReference>
<reference evidence="5 6" key="1">
    <citation type="journal article" date="2014" name="Genome Announc.">
        <title>Genome Sequence of Lactobacillus fabifermentans Strain T30PCM01, Isolated from Fermenting Grape Marc.</title>
        <authorList>
            <person name="Treu L."/>
            <person name="Vendramin V."/>
            <person name="Bovo B."/>
            <person name="Giacomini A."/>
            <person name="Corich V."/>
            <person name="Campanaro S."/>
        </authorList>
    </citation>
    <scope>NUCLEOTIDE SEQUENCE [LARGE SCALE GENOMIC DNA]</scope>
    <source>
        <strain evidence="5 6">T30PCM01</strain>
    </source>
</reference>
<keyword evidence="1" id="KW-0805">Transcription regulation</keyword>
<dbReference type="Pfam" id="PF12833">
    <property type="entry name" value="HTH_18"/>
    <property type="match status" value="1"/>
</dbReference>
<dbReference type="PROSITE" id="PS01124">
    <property type="entry name" value="HTH_ARAC_FAMILY_2"/>
    <property type="match status" value="1"/>
</dbReference>
<name>W6TBI6_9LACO</name>
<dbReference type="PRINTS" id="PR00032">
    <property type="entry name" value="HTHARAC"/>
</dbReference>
<evidence type="ECO:0000256" key="3">
    <source>
        <dbReference type="ARBA" id="ARBA00023163"/>
    </source>
</evidence>
<dbReference type="PANTHER" id="PTHR43280:SF28">
    <property type="entry name" value="HTH-TYPE TRANSCRIPTIONAL ACTIVATOR RHAS"/>
    <property type="match status" value="1"/>
</dbReference>
<organism evidence="5 6">
    <name type="scientific">Lactiplantibacillus fabifermentans T30PCM01</name>
    <dbReference type="NCBI Taxonomy" id="1400520"/>
    <lineage>
        <taxon>Bacteria</taxon>
        <taxon>Bacillati</taxon>
        <taxon>Bacillota</taxon>
        <taxon>Bacilli</taxon>
        <taxon>Lactobacillales</taxon>
        <taxon>Lactobacillaceae</taxon>
        <taxon>Lactiplantibacillus</taxon>
    </lineage>
</organism>
<dbReference type="InterPro" id="IPR020449">
    <property type="entry name" value="Tscrpt_reg_AraC-type_HTH"/>
</dbReference>
<dbReference type="Proteomes" id="UP000019247">
    <property type="component" value="Unassembled WGS sequence"/>
</dbReference>
<comment type="caution">
    <text evidence="5">The sequence shown here is derived from an EMBL/GenBank/DDBJ whole genome shotgun (WGS) entry which is preliminary data.</text>
</comment>
<dbReference type="SUPFAM" id="SSF46689">
    <property type="entry name" value="Homeodomain-like"/>
    <property type="match status" value="2"/>
</dbReference>
<dbReference type="PATRIC" id="fig|1400520.3.peg.3201"/>
<dbReference type="InterPro" id="IPR014710">
    <property type="entry name" value="RmlC-like_jellyroll"/>
</dbReference>
<sequence length="278" mass="31839">MTYFYSDFGRQINKDLHCYTCGNQQCPPGHNYGPTVRKGYIIYLVTTGSGIYQVRGKSYHLNAGDGFMVLPGEICSVTADVKTPWTYHWVGMLGELTKHYLEQTAINVNNPVFKFNLDGSLLQTVMATSKASQVLENRNLLITSALYKFLYQFCQDFPAKPNANSVLSRTIIENTLYYIHANFGKELRIEELADFVHTHRTQLYKLFKRYLNVSPQTYIINYRMARAKDFLSSTTWPIGTVASSVGYQNQFLFSKTFKEHVGETPSAYRKSHHNLETV</sequence>
<dbReference type="SUPFAM" id="SSF51215">
    <property type="entry name" value="Regulatory protein AraC"/>
    <property type="match status" value="1"/>
</dbReference>
<protein>
    <recommendedName>
        <fullName evidence="4">HTH araC/xylS-type domain-containing protein</fullName>
    </recommendedName>
</protein>
<gene>
    <name evidence="5" type="ORF">LFAB_16295</name>
</gene>
<dbReference type="GO" id="GO:0043565">
    <property type="term" value="F:sequence-specific DNA binding"/>
    <property type="evidence" value="ECO:0007669"/>
    <property type="project" value="InterPro"/>
</dbReference>
<dbReference type="GO" id="GO:0003700">
    <property type="term" value="F:DNA-binding transcription factor activity"/>
    <property type="evidence" value="ECO:0007669"/>
    <property type="project" value="InterPro"/>
</dbReference>
<dbReference type="InterPro" id="IPR037923">
    <property type="entry name" value="HTH-like"/>
</dbReference>
<dbReference type="RefSeq" id="WP_033614797.1">
    <property type="nucleotide sequence ID" value="NZ_KK036538.1"/>
</dbReference>
<dbReference type="HOGENOM" id="CLU_000445_88_6_9"/>
<evidence type="ECO:0000256" key="2">
    <source>
        <dbReference type="ARBA" id="ARBA00023125"/>
    </source>
</evidence>
<dbReference type="CDD" id="cd06986">
    <property type="entry name" value="cupin_MmsR-like_N"/>
    <property type="match status" value="1"/>
</dbReference>
<dbReference type="InterPro" id="IPR003313">
    <property type="entry name" value="AraC-bd"/>
</dbReference>
<dbReference type="EMBL" id="AWWK01000092">
    <property type="protein sequence ID" value="ETY72705.1"/>
    <property type="molecule type" value="Genomic_DNA"/>
</dbReference>
<evidence type="ECO:0000256" key="1">
    <source>
        <dbReference type="ARBA" id="ARBA00023015"/>
    </source>
</evidence>
<keyword evidence="3" id="KW-0804">Transcription</keyword>
<dbReference type="InterPro" id="IPR009057">
    <property type="entry name" value="Homeodomain-like_sf"/>
</dbReference>
<dbReference type="STRING" id="1400520.LFAB_16295"/>
<feature type="domain" description="HTH araC/xylS-type" evidence="4">
    <location>
        <begin position="173"/>
        <end position="271"/>
    </location>
</feature>
<accession>W6TBI6</accession>
<dbReference type="PROSITE" id="PS00041">
    <property type="entry name" value="HTH_ARAC_FAMILY_1"/>
    <property type="match status" value="1"/>
</dbReference>
<dbReference type="SMART" id="SM00342">
    <property type="entry name" value="HTH_ARAC"/>
    <property type="match status" value="1"/>
</dbReference>
<dbReference type="Gene3D" id="2.60.120.10">
    <property type="entry name" value="Jelly Rolls"/>
    <property type="match status" value="1"/>
</dbReference>
<keyword evidence="2" id="KW-0238">DNA-binding</keyword>
<dbReference type="Gene3D" id="1.10.10.60">
    <property type="entry name" value="Homeodomain-like"/>
    <property type="match status" value="2"/>
</dbReference>
<dbReference type="PANTHER" id="PTHR43280">
    <property type="entry name" value="ARAC-FAMILY TRANSCRIPTIONAL REGULATOR"/>
    <property type="match status" value="1"/>
</dbReference>
<dbReference type="Pfam" id="PF02311">
    <property type="entry name" value="AraC_binding"/>
    <property type="match status" value="1"/>
</dbReference>
<dbReference type="InterPro" id="IPR018060">
    <property type="entry name" value="HTH_AraC"/>
</dbReference>
<evidence type="ECO:0000313" key="6">
    <source>
        <dbReference type="Proteomes" id="UP000019247"/>
    </source>
</evidence>
<dbReference type="eggNOG" id="COG2207">
    <property type="taxonomic scope" value="Bacteria"/>
</dbReference>